<dbReference type="AlphaFoldDB" id="L5MJA6"/>
<dbReference type="GO" id="GO:0070053">
    <property type="term" value="F:thrombospondin receptor activity"/>
    <property type="evidence" value="ECO:0007669"/>
    <property type="project" value="InterPro"/>
</dbReference>
<dbReference type="eggNOG" id="ENOG502RYTQ">
    <property type="taxonomic scope" value="Eukaryota"/>
</dbReference>
<dbReference type="InterPro" id="IPR006704">
    <property type="entry name" value="CD47"/>
</dbReference>
<proteinExistence type="predicted"/>
<dbReference type="PANTHER" id="PTHR10613">
    <property type="entry name" value="LEUKOCYTE SURFACE ANTIGEN CD47"/>
    <property type="match status" value="1"/>
</dbReference>
<protein>
    <submittedName>
        <fullName evidence="2">Leukocyte surface antigen CD47</fullName>
    </submittedName>
</protein>
<dbReference type="GO" id="GO:0022409">
    <property type="term" value="P:positive regulation of cell-cell adhesion"/>
    <property type="evidence" value="ECO:0007669"/>
    <property type="project" value="InterPro"/>
</dbReference>
<dbReference type="Pfam" id="PF08204">
    <property type="entry name" value="V-set_CD47"/>
    <property type="match status" value="1"/>
</dbReference>
<organism evidence="2 3">
    <name type="scientific">Myotis davidii</name>
    <name type="common">David's myotis</name>
    <dbReference type="NCBI Taxonomy" id="225400"/>
    <lineage>
        <taxon>Eukaryota</taxon>
        <taxon>Metazoa</taxon>
        <taxon>Chordata</taxon>
        <taxon>Craniata</taxon>
        <taxon>Vertebrata</taxon>
        <taxon>Euteleostomi</taxon>
        <taxon>Mammalia</taxon>
        <taxon>Eutheria</taxon>
        <taxon>Laurasiatheria</taxon>
        <taxon>Chiroptera</taxon>
        <taxon>Yangochiroptera</taxon>
        <taxon>Vespertilionidae</taxon>
        <taxon>Myotis</taxon>
    </lineage>
</organism>
<dbReference type="Gene3D" id="2.60.40.10">
    <property type="entry name" value="Immunoglobulins"/>
    <property type="match status" value="1"/>
</dbReference>
<keyword evidence="3" id="KW-1185">Reference proteome</keyword>
<reference evidence="3" key="1">
    <citation type="journal article" date="2013" name="Science">
        <title>Comparative analysis of bat genomes provides insight into the evolution of flight and immunity.</title>
        <authorList>
            <person name="Zhang G."/>
            <person name="Cowled C."/>
            <person name="Shi Z."/>
            <person name="Huang Z."/>
            <person name="Bishop-Lilly K.A."/>
            <person name="Fang X."/>
            <person name="Wynne J.W."/>
            <person name="Xiong Z."/>
            <person name="Baker M.L."/>
            <person name="Zhao W."/>
            <person name="Tachedjian M."/>
            <person name="Zhu Y."/>
            <person name="Zhou P."/>
            <person name="Jiang X."/>
            <person name="Ng J."/>
            <person name="Yang L."/>
            <person name="Wu L."/>
            <person name="Xiao J."/>
            <person name="Feng Y."/>
            <person name="Chen Y."/>
            <person name="Sun X."/>
            <person name="Zhang Y."/>
            <person name="Marsh G.A."/>
            <person name="Crameri G."/>
            <person name="Broder C.C."/>
            <person name="Frey K.G."/>
            <person name="Wang L.F."/>
            <person name="Wang J."/>
        </authorList>
    </citation>
    <scope>NUCLEOTIDE SEQUENCE [LARGE SCALE GENOMIC DNA]</scope>
</reference>
<dbReference type="InterPro" id="IPR007110">
    <property type="entry name" value="Ig-like_dom"/>
</dbReference>
<evidence type="ECO:0000313" key="3">
    <source>
        <dbReference type="Proteomes" id="UP000010556"/>
    </source>
</evidence>
<feature type="domain" description="Ig-like" evidence="1">
    <location>
        <begin position="35"/>
        <end position="126"/>
    </location>
</feature>
<accession>L5MJA6</accession>
<dbReference type="GO" id="GO:0005886">
    <property type="term" value="C:plasma membrane"/>
    <property type="evidence" value="ECO:0007669"/>
    <property type="project" value="InterPro"/>
</dbReference>
<sequence>MLANGITIHQHSYQKLASSAQLLFATIKSVEYTNDNKTILIPCLVTNGGAQSLRELFVKWKFGNKDIFFYDGDKNESSPNSDFSSAYIIPNALLTGNASLMMDKRHAVPGNYTCEVTELTREGETTIELKYVAVIGESSAFAALATDSRK</sequence>
<dbReference type="Proteomes" id="UP000010556">
    <property type="component" value="Unassembled WGS sequence"/>
</dbReference>
<evidence type="ECO:0000259" key="1">
    <source>
        <dbReference type="PROSITE" id="PS50835"/>
    </source>
</evidence>
<gene>
    <name evidence="2" type="ORF">MDA_GLEAN10001203</name>
</gene>
<dbReference type="PROSITE" id="PS50835">
    <property type="entry name" value="IG_LIKE"/>
    <property type="match status" value="1"/>
</dbReference>
<name>L5MJA6_MYODS</name>
<dbReference type="GO" id="GO:0050729">
    <property type="term" value="P:positive regulation of inflammatory response"/>
    <property type="evidence" value="ECO:0007669"/>
    <property type="project" value="InterPro"/>
</dbReference>
<dbReference type="InterPro" id="IPR013783">
    <property type="entry name" value="Ig-like_fold"/>
</dbReference>
<dbReference type="InterPro" id="IPR013270">
    <property type="entry name" value="CD47_Vset"/>
</dbReference>
<evidence type="ECO:0000313" key="2">
    <source>
        <dbReference type="EMBL" id="ELK38719.1"/>
    </source>
</evidence>
<dbReference type="EMBL" id="KB098356">
    <property type="protein sequence ID" value="ELK38719.1"/>
    <property type="molecule type" value="Genomic_DNA"/>
</dbReference>
<dbReference type="GO" id="GO:0070062">
    <property type="term" value="C:extracellular exosome"/>
    <property type="evidence" value="ECO:0007669"/>
    <property type="project" value="TreeGrafter"/>
</dbReference>
<dbReference type="PANTHER" id="PTHR10613:SF0">
    <property type="entry name" value="LEUKOCYTE SURFACE ANTIGEN CD47"/>
    <property type="match status" value="1"/>
</dbReference>
<dbReference type="GO" id="GO:0050766">
    <property type="term" value="P:positive regulation of phagocytosis"/>
    <property type="evidence" value="ECO:0007669"/>
    <property type="project" value="InterPro"/>
</dbReference>